<organism evidence="1 2">
    <name type="scientific">Solirubrobacter pauli</name>
    <dbReference type="NCBI Taxonomy" id="166793"/>
    <lineage>
        <taxon>Bacteria</taxon>
        <taxon>Bacillati</taxon>
        <taxon>Actinomycetota</taxon>
        <taxon>Thermoleophilia</taxon>
        <taxon>Solirubrobacterales</taxon>
        <taxon>Solirubrobacteraceae</taxon>
        <taxon>Solirubrobacter</taxon>
    </lineage>
</organism>
<dbReference type="AlphaFoldDB" id="A0A660L5C4"/>
<dbReference type="InterPro" id="IPR049735">
    <property type="entry name" value="NovE/LmbU-like"/>
</dbReference>
<evidence type="ECO:0000313" key="2">
    <source>
        <dbReference type="Proteomes" id="UP000278962"/>
    </source>
</evidence>
<reference evidence="1 2" key="1">
    <citation type="submission" date="2018-10" db="EMBL/GenBank/DDBJ databases">
        <title>Genomic Encyclopedia of Archaeal and Bacterial Type Strains, Phase II (KMG-II): from individual species to whole genera.</title>
        <authorList>
            <person name="Goeker M."/>
        </authorList>
    </citation>
    <scope>NUCLEOTIDE SEQUENCE [LARGE SCALE GENOMIC DNA]</scope>
    <source>
        <strain evidence="1 2">DSM 14954</strain>
    </source>
</reference>
<comment type="caution">
    <text evidence="1">The sequence shown here is derived from an EMBL/GenBank/DDBJ whole genome shotgun (WGS) entry which is preliminary data.</text>
</comment>
<dbReference type="NCBIfam" id="NF038070">
    <property type="entry name" value="LmbU_fam_TF"/>
    <property type="match status" value="1"/>
</dbReference>
<gene>
    <name evidence="1" type="ORF">C8N24_4795</name>
</gene>
<dbReference type="EMBL" id="RBIL01000002">
    <property type="protein sequence ID" value="RKQ86780.1"/>
    <property type="molecule type" value="Genomic_DNA"/>
</dbReference>
<sequence>MTPPRAASLELRSSMTFDEWAGVGERIARIASGAAWALGEWLLFGERRFGARYRSAIEATDLDYQTLRNYAWVARSVDAGRRREELSFQHHAEVASLPGPEQDLWLHRAQMHGWSRNELRRRMRADRHGERVQPATVVRVEVSSDVADRWRRAAEAADQALSEWVRAVTTAAADATLPPPGR</sequence>
<dbReference type="Proteomes" id="UP000278962">
    <property type="component" value="Unassembled WGS sequence"/>
</dbReference>
<keyword evidence="2" id="KW-1185">Reference proteome</keyword>
<name>A0A660L5C4_9ACTN</name>
<accession>A0A660L5C4</accession>
<evidence type="ECO:0000313" key="1">
    <source>
        <dbReference type="EMBL" id="RKQ86780.1"/>
    </source>
</evidence>
<proteinExistence type="predicted"/>
<evidence type="ECO:0008006" key="3">
    <source>
        <dbReference type="Google" id="ProtNLM"/>
    </source>
</evidence>
<protein>
    <recommendedName>
        <fullName evidence="3">LmbU</fullName>
    </recommendedName>
</protein>